<sequence>MGSSRDVVACGSYRGPRKTYARSDCSDSVETLWNGIVLYNTPTKKAEKSVPLFYFTCCTVTKEFPEQRFIMTENLRSILQLVQKLSSIVLPAAPLVTTSSLAATTTSLWPGFETRHPLFELEPLLSASAVFFCRFVVVTGSLTGCPHSTRYKSWEFVMRTVLALVLGVMAFMGIKYEWICAMHLWSHALPWALGMCWRMSGSSAEDVAGARDVSGALTSSEEKGHNANSALGEKGSAPPSLVTSIVISTVSLLSFPLCLLICRLLSSPSFFAALPTFIPSPVKDTIVYMFPISEMTASYDIISAFYTTPEQKNRLHDMLRHLLFVTVHIQFGLGHIGIDFLTSEQKRKNMLIRMDVDNPAPVENGDNAKNANGTQHKAGLTNGSRTTNGEDNGSARNMGTFDASRAFRRSAPSFIFFCVLPYMFQIILFGNLNNFSFMYVRNQIHNSVRIDELFNHDSHLEALASESATSPEAYATSMDKVVSTAYDIINRKLFSLPKLLLLPGVISRKPSLLVKIFPVSTEHDITDKVEEFRKDAQDLNSIRQKVEQYDMKNAELLRRSGLGATQFTQRRWNELTIEHQAKMAACDLLSRTRSFFLWLQRNFVFVVLIDCALAELLAAKEIVVAEIFVFSRAIEDVVDLLLIRSRSESELATLMTQVDKLKGLDSVWSKSKEPIVLPCRIDSDLDSSGSTNLTRSKGIVLNNLGYSRGTAEIFVDRLVIEPGIYAVTGANGSGKSTLFRLLMACETNERPIDLHQSIELATPVHNWDLSDNLILPENSCKAPDDDCKIVDDGNPQSLEIPVTSIIMPSSDVVEISQVFYWPLYTAPIDWIYQKHVTADLNETGRLSYVQRVASELQSLSFSQSQNSHTPKDSSLESPGVDLRNNDAVERLIRILQEEREDWFSELSGGQKSKVELVRKVFLRDHCPSVLLIDETMAPLDPASKSQVMSRLKEFCSHSVVLVIYHTDVGKGKDRSRINTGIDESMTECVPSNGFFDHNLHVVNKRLIHRAIC</sequence>
<keyword evidence="2" id="KW-0472">Membrane</keyword>
<dbReference type="InterPro" id="IPR015854">
    <property type="entry name" value="ABC_transpr_LolD-like"/>
</dbReference>
<dbReference type="InterPro" id="IPR027417">
    <property type="entry name" value="P-loop_NTPase"/>
</dbReference>
<accession>A0ABD3P6H1</accession>
<feature type="transmembrane region" description="Helical" evidence="2">
    <location>
        <begin position="156"/>
        <end position="174"/>
    </location>
</feature>
<evidence type="ECO:0000256" key="1">
    <source>
        <dbReference type="SAM" id="MobiDB-lite"/>
    </source>
</evidence>
<dbReference type="Proteomes" id="UP001516023">
    <property type="component" value="Unassembled WGS sequence"/>
</dbReference>
<feature type="region of interest" description="Disordered" evidence="1">
    <location>
        <begin position="218"/>
        <end position="238"/>
    </location>
</feature>
<name>A0ABD3P6H1_9STRA</name>
<dbReference type="EMBL" id="JABMIG020000250">
    <property type="protein sequence ID" value="KAL3783830.1"/>
    <property type="molecule type" value="Genomic_DNA"/>
</dbReference>
<protein>
    <recommendedName>
        <fullName evidence="3">ABC transporter domain-containing protein</fullName>
    </recommendedName>
</protein>
<keyword evidence="2" id="KW-1133">Transmembrane helix</keyword>
<feature type="region of interest" description="Disordered" evidence="1">
    <location>
        <begin position="860"/>
        <end position="880"/>
    </location>
</feature>
<evidence type="ECO:0000256" key="2">
    <source>
        <dbReference type="SAM" id="Phobius"/>
    </source>
</evidence>
<feature type="compositionally biased region" description="Polar residues" evidence="1">
    <location>
        <begin position="367"/>
        <end position="396"/>
    </location>
</feature>
<dbReference type="AlphaFoldDB" id="A0ABD3P6H1"/>
<evidence type="ECO:0000313" key="4">
    <source>
        <dbReference type="EMBL" id="KAL3783830.1"/>
    </source>
</evidence>
<dbReference type="Gene3D" id="3.40.50.300">
    <property type="entry name" value="P-loop containing nucleotide triphosphate hydrolases"/>
    <property type="match status" value="1"/>
</dbReference>
<feature type="region of interest" description="Disordered" evidence="1">
    <location>
        <begin position="362"/>
        <end position="396"/>
    </location>
</feature>
<comment type="caution">
    <text evidence="4">The sequence shown here is derived from an EMBL/GenBank/DDBJ whole genome shotgun (WGS) entry which is preliminary data.</text>
</comment>
<evidence type="ECO:0000313" key="5">
    <source>
        <dbReference type="Proteomes" id="UP001516023"/>
    </source>
</evidence>
<dbReference type="CDD" id="cd00267">
    <property type="entry name" value="ABC_ATPase"/>
    <property type="match status" value="1"/>
</dbReference>
<dbReference type="PANTHER" id="PTHR24220">
    <property type="entry name" value="IMPORT ATP-BINDING PROTEIN"/>
    <property type="match status" value="1"/>
</dbReference>
<feature type="transmembrane region" description="Helical" evidence="2">
    <location>
        <begin position="241"/>
        <end position="265"/>
    </location>
</feature>
<reference evidence="4 5" key="1">
    <citation type="journal article" date="2020" name="G3 (Bethesda)">
        <title>Improved Reference Genome for Cyclotella cryptica CCMP332, a Model for Cell Wall Morphogenesis, Salinity Adaptation, and Lipid Production in Diatoms (Bacillariophyta).</title>
        <authorList>
            <person name="Roberts W.R."/>
            <person name="Downey K.M."/>
            <person name="Ruck E.C."/>
            <person name="Traller J.C."/>
            <person name="Alverson A.J."/>
        </authorList>
    </citation>
    <scope>NUCLEOTIDE SEQUENCE [LARGE SCALE GENOMIC DNA]</scope>
    <source>
        <strain evidence="4 5">CCMP332</strain>
    </source>
</reference>
<proteinExistence type="predicted"/>
<organism evidence="4 5">
    <name type="scientific">Cyclotella cryptica</name>
    <dbReference type="NCBI Taxonomy" id="29204"/>
    <lineage>
        <taxon>Eukaryota</taxon>
        <taxon>Sar</taxon>
        <taxon>Stramenopiles</taxon>
        <taxon>Ochrophyta</taxon>
        <taxon>Bacillariophyta</taxon>
        <taxon>Coscinodiscophyceae</taxon>
        <taxon>Thalassiosirophycidae</taxon>
        <taxon>Stephanodiscales</taxon>
        <taxon>Stephanodiscaceae</taxon>
        <taxon>Cyclotella</taxon>
    </lineage>
</organism>
<feature type="transmembrane region" description="Helical" evidence="2">
    <location>
        <begin position="414"/>
        <end position="432"/>
    </location>
</feature>
<gene>
    <name evidence="4" type="ORF">HJC23_005323</name>
</gene>
<keyword evidence="5" id="KW-1185">Reference proteome</keyword>
<dbReference type="PROSITE" id="PS50893">
    <property type="entry name" value="ABC_TRANSPORTER_2"/>
    <property type="match status" value="1"/>
</dbReference>
<dbReference type="InterPro" id="IPR003439">
    <property type="entry name" value="ABC_transporter-like_ATP-bd"/>
</dbReference>
<evidence type="ECO:0000259" key="3">
    <source>
        <dbReference type="PROSITE" id="PS50893"/>
    </source>
</evidence>
<keyword evidence="2" id="KW-0812">Transmembrane</keyword>
<dbReference type="PANTHER" id="PTHR24220:SF86">
    <property type="entry name" value="ABC TRANSPORTER ABCH.1"/>
    <property type="match status" value="1"/>
</dbReference>
<dbReference type="SUPFAM" id="SSF52540">
    <property type="entry name" value="P-loop containing nucleoside triphosphate hydrolases"/>
    <property type="match status" value="1"/>
</dbReference>
<feature type="domain" description="ABC transporter" evidence="3">
    <location>
        <begin position="694"/>
        <end position="1007"/>
    </location>
</feature>